<dbReference type="PIRSF" id="PIRSF000189">
    <property type="entry name" value="D-aa_oxidase"/>
    <property type="match status" value="1"/>
</dbReference>
<evidence type="ECO:0000256" key="5">
    <source>
        <dbReference type="ARBA" id="ARBA00023002"/>
    </source>
</evidence>
<feature type="binding site" evidence="6">
    <location>
        <position position="339"/>
    </location>
    <ligand>
        <name>D-dopa</name>
        <dbReference type="ChEBI" id="CHEBI:149689"/>
    </ligand>
</feature>
<feature type="signal peptide" evidence="7">
    <location>
        <begin position="1"/>
        <end position="21"/>
    </location>
</feature>
<feature type="binding site" evidence="6">
    <location>
        <begin position="51"/>
        <end position="52"/>
    </location>
    <ligand>
        <name>FAD</name>
        <dbReference type="ChEBI" id="CHEBI:57692"/>
    </ligand>
</feature>
<evidence type="ECO:0000313" key="9">
    <source>
        <dbReference type="EMBL" id="CZR66903.1"/>
    </source>
</evidence>
<accession>A0A1L7XPE6</accession>
<dbReference type="SUPFAM" id="SSF51971">
    <property type="entry name" value="Nucleotide-binding domain"/>
    <property type="match status" value="1"/>
</dbReference>
<dbReference type="GO" id="GO:0005737">
    <property type="term" value="C:cytoplasm"/>
    <property type="evidence" value="ECO:0007669"/>
    <property type="project" value="TreeGrafter"/>
</dbReference>
<dbReference type="GO" id="GO:0019478">
    <property type="term" value="P:D-amino acid catabolic process"/>
    <property type="evidence" value="ECO:0007669"/>
    <property type="project" value="TreeGrafter"/>
</dbReference>
<gene>
    <name evidence="9" type="ORF">PAC_16804</name>
</gene>
<dbReference type="InterPro" id="IPR023209">
    <property type="entry name" value="DAO"/>
</dbReference>
<feature type="binding site" evidence="6">
    <location>
        <position position="275"/>
    </location>
    <ligand>
        <name>D-dopa</name>
        <dbReference type="ChEBI" id="CHEBI:149689"/>
    </ligand>
</feature>
<keyword evidence="4 6" id="KW-0274">FAD</keyword>
<name>A0A1L7XPE6_9HELO</name>
<keyword evidence="7" id="KW-0732">Signal</keyword>
<dbReference type="GO" id="GO:0071949">
    <property type="term" value="F:FAD binding"/>
    <property type="evidence" value="ECO:0007669"/>
    <property type="project" value="InterPro"/>
</dbReference>
<keyword evidence="3" id="KW-0285">Flavoprotein</keyword>
<feature type="binding site" evidence="6">
    <location>
        <position position="374"/>
    </location>
    <ligand>
        <name>D-dopa</name>
        <dbReference type="ChEBI" id="CHEBI:149689"/>
    </ligand>
</feature>
<comment type="similarity">
    <text evidence="2">Belongs to the DAMOX/DASOX family.</text>
</comment>
<dbReference type="AlphaFoldDB" id="A0A1L7XPE6"/>
<dbReference type="PANTHER" id="PTHR11530:SF16">
    <property type="entry name" value="D-AMINO ACID OXIDASE (AFU_ORTHOLOGUE AFUA_5G11290)"/>
    <property type="match status" value="1"/>
</dbReference>
<reference evidence="9 10" key="1">
    <citation type="submission" date="2016-03" db="EMBL/GenBank/DDBJ databases">
        <authorList>
            <person name="Ploux O."/>
        </authorList>
    </citation>
    <scope>NUCLEOTIDE SEQUENCE [LARGE SCALE GENOMIC DNA]</scope>
    <source>
        <strain evidence="9 10">UAMH 11012</strain>
    </source>
</reference>
<evidence type="ECO:0000256" key="7">
    <source>
        <dbReference type="SAM" id="SignalP"/>
    </source>
</evidence>
<sequence length="399" mass="43562">MASLQKHILILGAGITGLSTALSLLTSPTTKNHKITILASHVPGDLSPEYTSPWAGGHWRSHVGLSDSDAENRTWDEKTYKTWTRWLKEGDGLGGQGETMEEREKRMGLGFRTCHYFWGKDGEETKGLDGSGIWFRDVVKDFGILDLETGTEGGVPKGAIMGMRYKSVCFDPPRHLEYLFERVKGLGARLVKTRVDTSSGLEGGVKDAKRQAGVEGIDIFAFINCSGLSARHFLPPEEEGKLFPVRGQTILVKGEAEKMMTYVGIPGNPDEEMLYVVPRPGSGTAILGGCKQINNFSTEVDEELNRRIIEGVKKHKLCEELRDKETGEFEILSYQVGFRPGRKGGARVEVERDGGVGEGKVDGTWVVHSYGHAGAGYQGSVGCAERVVELVASLDGESV</sequence>
<comment type="cofactor">
    <cofactor evidence="1 6">
        <name>FAD</name>
        <dbReference type="ChEBI" id="CHEBI:57692"/>
    </cofactor>
</comment>
<dbReference type="OrthoDB" id="2015447at2759"/>
<dbReference type="PANTHER" id="PTHR11530">
    <property type="entry name" value="D-AMINO ACID OXIDASE"/>
    <property type="match status" value="1"/>
</dbReference>
<dbReference type="InterPro" id="IPR006076">
    <property type="entry name" value="FAD-dep_OxRdtase"/>
</dbReference>
<feature type="domain" description="FAD dependent oxidoreductase" evidence="8">
    <location>
        <begin position="8"/>
        <end position="390"/>
    </location>
</feature>
<organism evidence="9 10">
    <name type="scientific">Phialocephala subalpina</name>
    <dbReference type="NCBI Taxonomy" id="576137"/>
    <lineage>
        <taxon>Eukaryota</taxon>
        <taxon>Fungi</taxon>
        <taxon>Dikarya</taxon>
        <taxon>Ascomycota</taxon>
        <taxon>Pezizomycotina</taxon>
        <taxon>Leotiomycetes</taxon>
        <taxon>Helotiales</taxon>
        <taxon>Mollisiaceae</taxon>
        <taxon>Phialocephala</taxon>
        <taxon>Phialocephala fortinii species complex</taxon>
    </lineage>
</organism>
<evidence type="ECO:0000256" key="6">
    <source>
        <dbReference type="PIRSR" id="PIRSR000189-1"/>
    </source>
</evidence>
<proteinExistence type="inferred from homology"/>
<feature type="binding site" evidence="6">
    <location>
        <position position="195"/>
    </location>
    <ligand>
        <name>FAD</name>
        <dbReference type="ChEBI" id="CHEBI:57692"/>
    </ligand>
</feature>
<evidence type="ECO:0000256" key="3">
    <source>
        <dbReference type="ARBA" id="ARBA00022630"/>
    </source>
</evidence>
<dbReference type="EMBL" id="FJOG01000040">
    <property type="protein sequence ID" value="CZR66903.1"/>
    <property type="molecule type" value="Genomic_DNA"/>
</dbReference>
<evidence type="ECO:0000256" key="2">
    <source>
        <dbReference type="ARBA" id="ARBA00006730"/>
    </source>
</evidence>
<dbReference type="GO" id="GO:0003884">
    <property type="term" value="F:D-amino-acid oxidase activity"/>
    <property type="evidence" value="ECO:0007669"/>
    <property type="project" value="InterPro"/>
</dbReference>
<keyword evidence="10" id="KW-1185">Reference proteome</keyword>
<dbReference type="SUPFAM" id="SSF54373">
    <property type="entry name" value="FAD-linked reductases, C-terminal domain"/>
    <property type="match status" value="1"/>
</dbReference>
<evidence type="ECO:0000256" key="4">
    <source>
        <dbReference type="ARBA" id="ARBA00022827"/>
    </source>
</evidence>
<dbReference type="Pfam" id="PF01266">
    <property type="entry name" value="DAO"/>
    <property type="match status" value="1"/>
</dbReference>
<evidence type="ECO:0000313" key="10">
    <source>
        <dbReference type="Proteomes" id="UP000184330"/>
    </source>
</evidence>
<dbReference type="STRING" id="576137.A0A1L7XPE6"/>
<dbReference type="Gene3D" id="3.40.50.720">
    <property type="entry name" value="NAD(P)-binding Rossmann-like Domain"/>
    <property type="match status" value="1"/>
</dbReference>
<dbReference type="Proteomes" id="UP000184330">
    <property type="component" value="Unassembled WGS sequence"/>
</dbReference>
<protein>
    <submittedName>
        <fullName evidence="9">Related to D-amino-acid oxidase</fullName>
    </submittedName>
</protein>
<dbReference type="Gene3D" id="3.30.9.10">
    <property type="entry name" value="D-Amino Acid Oxidase, subunit A, domain 2"/>
    <property type="match status" value="1"/>
</dbReference>
<evidence type="ECO:0000256" key="1">
    <source>
        <dbReference type="ARBA" id="ARBA00001974"/>
    </source>
</evidence>
<feature type="chain" id="PRO_5013132162" evidence="7">
    <location>
        <begin position="22"/>
        <end position="399"/>
    </location>
</feature>
<keyword evidence="5" id="KW-0560">Oxidoreductase</keyword>
<evidence type="ECO:0000259" key="8">
    <source>
        <dbReference type="Pfam" id="PF01266"/>
    </source>
</evidence>